<comment type="subcellular location">
    <subcellularLocation>
        <location evidence="1">Membrane</location>
        <topology evidence="1">Multi-pass membrane protein</topology>
    </subcellularLocation>
</comment>
<dbReference type="InterPro" id="IPR016688">
    <property type="entry name" value="MscS-like_plants/fungi"/>
</dbReference>
<gene>
    <name evidence="4" type="ORF">Adt_41629</name>
</gene>
<dbReference type="EMBL" id="JBFOLK010000013">
    <property type="protein sequence ID" value="KAL2465778.1"/>
    <property type="molecule type" value="Genomic_DNA"/>
</dbReference>
<keyword evidence="3" id="KW-1133">Transmembrane helix</keyword>
<keyword evidence="3" id="KW-0472">Membrane</keyword>
<evidence type="ECO:0000256" key="2">
    <source>
        <dbReference type="ARBA" id="ARBA00008017"/>
    </source>
</evidence>
<proteinExistence type="inferred from homology"/>
<keyword evidence="3" id="KW-0812">Transmembrane</keyword>
<keyword evidence="5" id="KW-1185">Reference proteome</keyword>
<comment type="similarity">
    <text evidence="2">Belongs to the MscS (TC 1.A.23) family.</text>
</comment>
<evidence type="ECO:0000256" key="3">
    <source>
        <dbReference type="SAM" id="Phobius"/>
    </source>
</evidence>
<dbReference type="AlphaFoldDB" id="A0ABD1PPE8"/>
<sequence>MRKTKSQVLGKESEVDKDELFLDEDLPDDYKKMKFSALSILQLVSFILIIAALVCSLTISLLKKRTIFKLELWKWELIVLVLISGILVSGWGIKIVVFLFERNFLLQKRVEKYSVELYMVGSGFDCLAMHFL</sequence>
<feature type="transmembrane region" description="Helical" evidence="3">
    <location>
        <begin position="77"/>
        <end position="100"/>
    </location>
</feature>
<dbReference type="PANTHER" id="PTHR31618:SF1">
    <property type="entry name" value="EF-HAND DOMAIN-CONTAINING PROTEIN"/>
    <property type="match status" value="1"/>
</dbReference>
<comment type="caution">
    <text evidence="4">The sequence shown here is derived from an EMBL/GenBank/DDBJ whole genome shotgun (WGS) entry which is preliminary data.</text>
</comment>
<feature type="transmembrane region" description="Helical" evidence="3">
    <location>
        <begin position="40"/>
        <end position="62"/>
    </location>
</feature>
<organism evidence="4 5">
    <name type="scientific">Abeliophyllum distichum</name>
    <dbReference type="NCBI Taxonomy" id="126358"/>
    <lineage>
        <taxon>Eukaryota</taxon>
        <taxon>Viridiplantae</taxon>
        <taxon>Streptophyta</taxon>
        <taxon>Embryophyta</taxon>
        <taxon>Tracheophyta</taxon>
        <taxon>Spermatophyta</taxon>
        <taxon>Magnoliopsida</taxon>
        <taxon>eudicotyledons</taxon>
        <taxon>Gunneridae</taxon>
        <taxon>Pentapetalae</taxon>
        <taxon>asterids</taxon>
        <taxon>lamiids</taxon>
        <taxon>Lamiales</taxon>
        <taxon>Oleaceae</taxon>
        <taxon>Forsythieae</taxon>
        <taxon>Abeliophyllum</taxon>
    </lineage>
</organism>
<evidence type="ECO:0000313" key="5">
    <source>
        <dbReference type="Proteomes" id="UP001604336"/>
    </source>
</evidence>
<reference evidence="5" key="1">
    <citation type="submission" date="2024-07" db="EMBL/GenBank/DDBJ databases">
        <title>Two chromosome-level genome assemblies of Korean endemic species Abeliophyllum distichum and Forsythia ovata (Oleaceae).</title>
        <authorList>
            <person name="Jang H."/>
        </authorList>
    </citation>
    <scope>NUCLEOTIDE SEQUENCE [LARGE SCALE GENOMIC DNA]</scope>
</reference>
<evidence type="ECO:0000313" key="4">
    <source>
        <dbReference type="EMBL" id="KAL2465778.1"/>
    </source>
</evidence>
<evidence type="ECO:0000256" key="1">
    <source>
        <dbReference type="ARBA" id="ARBA00004141"/>
    </source>
</evidence>
<accession>A0ABD1PPE8</accession>
<name>A0ABD1PPE8_9LAMI</name>
<protein>
    <submittedName>
        <fullName evidence="4">Mechanosensitive ion channel family protein</fullName>
    </submittedName>
</protein>
<dbReference type="Proteomes" id="UP001604336">
    <property type="component" value="Unassembled WGS sequence"/>
</dbReference>
<dbReference type="PANTHER" id="PTHR31618">
    <property type="entry name" value="MECHANOSENSITIVE ION CHANNEL PROTEIN 5"/>
    <property type="match status" value="1"/>
</dbReference>
<dbReference type="GO" id="GO:0016020">
    <property type="term" value="C:membrane"/>
    <property type="evidence" value="ECO:0007669"/>
    <property type="project" value="UniProtKB-SubCell"/>
</dbReference>